<dbReference type="GeneID" id="43644403"/>
<feature type="transmembrane region" description="Helical" evidence="1">
    <location>
        <begin position="108"/>
        <end position="127"/>
    </location>
</feature>
<accession>A0A5N6SNU8</accession>
<dbReference type="EMBL" id="ML743585">
    <property type="protein sequence ID" value="KAE8136356.1"/>
    <property type="molecule type" value="Genomic_DNA"/>
</dbReference>
<dbReference type="OrthoDB" id="4502040at2759"/>
<keyword evidence="3" id="KW-1185">Reference proteome</keyword>
<keyword evidence="1" id="KW-1133">Transmembrane helix</keyword>
<dbReference type="AlphaFoldDB" id="A0A5N6SNU8"/>
<feature type="transmembrane region" description="Helical" evidence="1">
    <location>
        <begin position="53"/>
        <end position="73"/>
    </location>
</feature>
<evidence type="ECO:0000313" key="3">
    <source>
        <dbReference type="Proteomes" id="UP000325672"/>
    </source>
</evidence>
<evidence type="ECO:0000313" key="2">
    <source>
        <dbReference type="EMBL" id="KAE8136356.1"/>
    </source>
</evidence>
<name>A0A5N6SNU8_ASPPS</name>
<evidence type="ECO:0000256" key="1">
    <source>
        <dbReference type="SAM" id="Phobius"/>
    </source>
</evidence>
<proteinExistence type="predicted"/>
<protein>
    <submittedName>
        <fullName evidence="2">Uncharacterized protein</fullName>
    </submittedName>
</protein>
<reference evidence="2 3" key="1">
    <citation type="submission" date="2019-04" db="EMBL/GenBank/DDBJ databases">
        <title>Friends and foes A comparative genomics study of 23 Aspergillus species from section Flavi.</title>
        <authorList>
            <consortium name="DOE Joint Genome Institute"/>
            <person name="Kjaerbolling I."/>
            <person name="Vesth T."/>
            <person name="Frisvad J.C."/>
            <person name="Nybo J.L."/>
            <person name="Theobald S."/>
            <person name="Kildgaard S."/>
            <person name="Isbrandt T."/>
            <person name="Kuo A."/>
            <person name="Sato A."/>
            <person name="Lyhne E.K."/>
            <person name="Kogle M.E."/>
            <person name="Wiebenga A."/>
            <person name="Kun R.S."/>
            <person name="Lubbers R.J."/>
            <person name="Makela M.R."/>
            <person name="Barry K."/>
            <person name="Chovatia M."/>
            <person name="Clum A."/>
            <person name="Daum C."/>
            <person name="Haridas S."/>
            <person name="He G."/>
            <person name="LaButti K."/>
            <person name="Lipzen A."/>
            <person name="Mondo S."/>
            <person name="Riley R."/>
            <person name="Salamov A."/>
            <person name="Simmons B.A."/>
            <person name="Magnuson J.K."/>
            <person name="Henrissat B."/>
            <person name="Mortensen U.H."/>
            <person name="Larsen T.O."/>
            <person name="Devries R.P."/>
            <person name="Grigoriev I.V."/>
            <person name="Machida M."/>
            <person name="Baker S.E."/>
            <person name="Andersen M.R."/>
        </authorList>
    </citation>
    <scope>NUCLEOTIDE SEQUENCE [LARGE SCALE GENOMIC DNA]</scope>
    <source>
        <strain evidence="2 3">CBS 117625</strain>
    </source>
</reference>
<organism evidence="2 3">
    <name type="scientific">Aspergillus pseudotamarii</name>
    <dbReference type="NCBI Taxonomy" id="132259"/>
    <lineage>
        <taxon>Eukaryota</taxon>
        <taxon>Fungi</taxon>
        <taxon>Dikarya</taxon>
        <taxon>Ascomycota</taxon>
        <taxon>Pezizomycotina</taxon>
        <taxon>Eurotiomycetes</taxon>
        <taxon>Eurotiomycetidae</taxon>
        <taxon>Eurotiales</taxon>
        <taxon>Aspergillaceae</taxon>
        <taxon>Aspergillus</taxon>
        <taxon>Aspergillus subgen. Circumdati</taxon>
    </lineage>
</organism>
<keyword evidence="1" id="KW-0472">Membrane</keyword>
<dbReference type="Proteomes" id="UP000325672">
    <property type="component" value="Unassembled WGS sequence"/>
</dbReference>
<dbReference type="RefSeq" id="XP_031912419.1">
    <property type="nucleotide sequence ID" value="XM_032060193.1"/>
</dbReference>
<keyword evidence="1" id="KW-0812">Transmembrane</keyword>
<gene>
    <name evidence="2" type="ORF">BDV38DRAFT_284103</name>
</gene>
<feature type="transmembrane region" description="Helical" evidence="1">
    <location>
        <begin position="85"/>
        <end position="102"/>
    </location>
</feature>
<sequence length="129" mass="13709">MTPLSSSLYTAASFLYLAIIPKHVKVGLTLVPQTIKAVPSTEEFALAKAIIPATWHFVNGYLVTLALLNYKWAKSGGPTTTMEKWMVGVNALVGALVGVQYFKARLHVALSVLWLAPGLSIAAGLLASA</sequence>